<comment type="subcellular location">
    <subcellularLocation>
        <location evidence="1">Membrane</location>
        <topology evidence="1">Multi-pass membrane protein</topology>
    </subcellularLocation>
</comment>
<dbReference type="RefSeq" id="WP_114074668.1">
    <property type="nucleotide sequence ID" value="NZ_CP030918.1"/>
</dbReference>
<organism evidence="7 8">
    <name type="scientific">Paracoccus suum</name>
    <dbReference type="NCBI Taxonomy" id="2259340"/>
    <lineage>
        <taxon>Bacteria</taxon>
        <taxon>Pseudomonadati</taxon>
        <taxon>Pseudomonadota</taxon>
        <taxon>Alphaproteobacteria</taxon>
        <taxon>Rhodobacterales</taxon>
        <taxon>Paracoccaceae</taxon>
        <taxon>Paracoccus</taxon>
    </lineage>
</organism>
<dbReference type="GO" id="GO:0033013">
    <property type="term" value="P:tetrapyrrole metabolic process"/>
    <property type="evidence" value="ECO:0007669"/>
    <property type="project" value="UniProtKB-ARBA"/>
</dbReference>
<comment type="similarity">
    <text evidence="2">Belongs to the TspO/BZRP family.</text>
</comment>
<feature type="transmembrane region" description="Helical" evidence="6">
    <location>
        <begin position="143"/>
        <end position="163"/>
    </location>
</feature>
<evidence type="ECO:0000256" key="6">
    <source>
        <dbReference type="SAM" id="Phobius"/>
    </source>
</evidence>
<name>A0A344PG43_9RHOB</name>
<evidence type="ECO:0000256" key="4">
    <source>
        <dbReference type="ARBA" id="ARBA00022989"/>
    </source>
</evidence>
<dbReference type="InterPro" id="IPR038330">
    <property type="entry name" value="TspO/MBR-related_sf"/>
</dbReference>
<feature type="transmembrane region" description="Helical" evidence="6">
    <location>
        <begin position="89"/>
        <end position="108"/>
    </location>
</feature>
<evidence type="ECO:0000256" key="5">
    <source>
        <dbReference type="ARBA" id="ARBA00023136"/>
    </source>
</evidence>
<gene>
    <name evidence="7" type="ORF">DRW48_00260</name>
</gene>
<keyword evidence="8" id="KW-1185">Reference proteome</keyword>
<protein>
    <submittedName>
        <fullName evidence="7">Tryptophan-rich sensory protein</fullName>
    </submittedName>
</protein>
<dbReference type="PIRSF" id="PIRSF005859">
    <property type="entry name" value="PBR"/>
    <property type="match status" value="1"/>
</dbReference>
<evidence type="ECO:0000313" key="7">
    <source>
        <dbReference type="EMBL" id="AXC48348.1"/>
    </source>
</evidence>
<sequence length="166" mass="18391">MPGTSTLLPALAWWKRALIAVGPVLFASLLGQLATYPNIGTWYAGLAKPTFNPPNWVFAPVWTTIYLLMAFAVWRILRAPADEAQRWRALGLFLVTLAVNAAWSWMFFAAHSPALGLVNIIPQLALIALTNTRFRRIDPIAGAALLPLLLWVGYATLLNLAIWRLN</sequence>
<dbReference type="FunFam" id="1.20.1260.100:FF:000001">
    <property type="entry name" value="translocator protein 2"/>
    <property type="match status" value="1"/>
</dbReference>
<dbReference type="CDD" id="cd15904">
    <property type="entry name" value="TSPO_MBR"/>
    <property type="match status" value="1"/>
</dbReference>
<dbReference type="AlphaFoldDB" id="A0A344PG43"/>
<keyword evidence="3 6" id="KW-0812">Transmembrane</keyword>
<keyword evidence="4 6" id="KW-1133">Transmembrane helix</keyword>
<dbReference type="KEGG" id="pars:DRW48_00260"/>
<dbReference type="GO" id="GO:0016020">
    <property type="term" value="C:membrane"/>
    <property type="evidence" value="ECO:0007669"/>
    <property type="project" value="UniProtKB-SubCell"/>
</dbReference>
<evidence type="ECO:0000256" key="1">
    <source>
        <dbReference type="ARBA" id="ARBA00004141"/>
    </source>
</evidence>
<evidence type="ECO:0000256" key="3">
    <source>
        <dbReference type="ARBA" id="ARBA00022692"/>
    </source>
</evidence>
<keyword evidence="5 6" id="KW-0472">Membrane</keyword>
<feature type="transmembrane region" description="Helical" evidence="6">
    <location>
        <begin position="17"/>
        <end position="36"/>
    </location>
</feature>
<dbReference type="Gene3D" id="1.20.1260.100">
    <property type="entry name" value="TspO/MBR protein"/>
    <property type="match status" value="1"/>
</dbReference>
<proteinExistence type="inferred from homology"/>
<dbReference type="EMBL" id="CP030918">
    <property type="protein sequence ID" value="AXC48348.1"/>
    <property type="molecule type" value="Genomic_DNA"/>
</dbReference>
<evidence type="ECO:0000313" key="8">
    <source>
        <dbReference type="Proteomes" id="UP000252023"/>
    </source>
</evidence>
<dbReference type="OrthoDB" id="9795496at2"/>
<feature type="transmembrane region" description="Helical" evidence="6">
    <location>
        <begin position="56"/>
        <end position="77"/>
    </location>
</feature>
<evidence type="ECO:0000256" key="2">
    <source>
        <dbReference type="ARBA" id="ARBA00007524"/>
    </source>
</evidence>
<accession>A0A344PG43</accession>
<dbReference type="Pfam" id="PF03073">
    <property type="entry name" value="TspO_MBR"/>
    <property type="match status" value="1"/>
</dbReference>
<dbReference type="PANTHER" id="PTHR10057">
    <property type="entry name" value="PERIPHERAL-TYPE BENZODIAZEPINE RECEPTOR"/>
    <property type="match status" value="1"/>
</dbReference>
<dbReference type="PANTHER" id="PTHR10057:SF0">
    <property type="entry name" value="TRANSLOCATOR PROTEIN"/>
    <property type="match status" value="1"/>
</dbReference>
<dbReference type="Proteomes" id="UP000252023">
    <property type="component" value="Chromosome"/>
</dbReference>
<reference evidence="8" key="1">
    <citation type="submission" date="2018-07" db="EMBL/GenBank/DDBJ databases">
        <title>Genome sequencing of Paracoccus sp. SC2-6.</title>
        <authorList>
            <person name="Heo J."/>
            <person name="Kim S.-J."/>
            <person name="Kwon S.-W."/>
        </authorList>
    </citation>
    <scope>NUCLEOTIDE SEQUENCE [LARGE SCALE GENOMIC DNA]</scope>
    <source>
        <strain evidence="8">SC2-6</strain>
    </source>
</reference>
<dbReference type="InterPro" id="IPR004307">
    <property type="entry name" value="TspO_MBR"/>
</dbReference>